<sequence length="89" mass="9794">MDIIHTKMPSISSLVTSRPLSSASGQATVDFSRAQKLCAIVERRSRHRTTSCRPAANSTAVRGKHTKLWGSTQDLEMTAHFVNITGQRI</sequence>
<comment type="caution">
    <text evidence="1">The sequence shown here is derived from an EMBL/GenBank/DDBJ whole genome shotgun (WGS) entry which is preliminary data.</text>
</comment>
<dbReference type="EMBL" id="JBAMIC010000010">
    <property type="protein sequence ID" value="KAK7101721.1"/>
    <property type="molecule type" value="Genomic_DNA"/>
</dbReference>
<keyword evidence="2" id="KW-1185">Reference proteome</keyword>
<proteinExistence type="predicted"/>
<protein>
    <submittedName>
        <fullName evidence="1">Uncharacterized protein</fullName>
    </submittedName>
</protein>
<dbReference type="Proteomes" id="UP001374579">
    <property type="component" value="Unassembled WGS sequence"/>
</dbReference>
<accession>A0AAN9BAW1</accession>
<evidence type="ECO:0000313" key="2">
    <source>
        <dbReference type="Proteomes" id="UP001374579"/>
    </source>
</evidence>
<reference evidence="1 2" key="1">
    <citation type="submission" date="2024-02" db="EMBL/GenBank/DDBJ databases">
        <title>Chromosome-scale genome assembly of the rough periwinkle Littorina saxatilis.</title>
        <authorList>
            <person name="De Jode A."/>
            <person name="Faria R."/>
            <person name="Formenti G."/>
            <person name="Sims Y."/>
            <person name="Smith T.P."/>
            <person name="Tracey A."/>
            <person name="Wood J.M.D."/>
            <person name="Zagrodzka Z.B."/>
            <person name="Johannesson K."/>
            <person name="Butlin R.K."/>
            <person name="Leder E.H."/>
        </authorList>
    </citation>
    <scope>NUCLEOTIDE SEQUENCE [LARGE SCALE GENOMIC DNA]</scope>
    <source>
        <strain evidence="1">Snail1</strain>
        <tissue evidence="1">Muscle</tissue>
    </source>
</reference>
<name>A0AAN9BAW1_9CAEN</name>
<gene>
    <name evidence="1" type="ORF">V1264_020058</name>
</gene>
<evidence type="ECO:0000313" key="1">
    <source>
        <dbReference type="EMBL" id="KAK7101721.1"/>
    </source>
</evidence>
<dbReference type="AlphaFoldDB" id="A0AAN9BAW1"/>
<organism evidence="1 2">
    <name type="scientific">Littorina saxatilis</name>
    <dbReference type="NCBI Taxonomy" id="31220"/>
    <lineage>
        <taxon>Eukaryota</taxon>
        <taxon>Metazoa</taxon>
        <taxon>Spiralia</taxon>
        <taxon>Lophotrochozoa</taxon>
        <taxon>Mollusca</taxon>
        <taxon>Gastropoda</taxon>
        <taxon>Caenogastropoda</taxon>
        <taxon>Littorinimorpha</taxon>
        <taxon>Littorinoidea</taxon>
        <taxon>Littorinidae</taxon>
        <taxon>Littorina</taxon>
    </lineage>
</organism>